<dbReference type="InterPro" id="IPR009061">
    <property type="entry name" value="DNA-bd_dom_put_sf"/>
</dbReference>
<dbReference type="Proteomes" id="UP000597877">
    <property type="component" value="Unassembled WGS sequence"/>
</dbReference>
<dbReference type="PANTHER" id="PTHR30204:SF69">
    <property type="entry name" value="MERR-FAMILY TRANSCRIPTIONAL REGULATOR"/>
    <property type="match status" value="1"/>
</dbReference>
<name>A0ABR7F4X2_9FIRM</name>
<accession>A0ABR7F4X2</accession>
<dbReference type="SMART" id="SM00422">
    <property type="entry name" value="HTH_MERR"/>
    <property type="match status" value="1"/>
</dbReference>
<gene>
    <name evidence="6" type="ORF">H8S00_11740</name>
</gene>
<dbReference type="InterPro" id="IPR029442">
    <property type="entry name" value="GyrI-like"/>
</dbReference>
<keyword evidence="4" id="KW-0804">Transcription</keyword>
<evidence type="ECO:0000256" key="1">
    <source>
        <dbReference type="ARBA" id="ARBA00022491"/>
    </source>
</evidence>
<protein>
    <submittedName>
        <fullName evidence="6">MerR family transcriptional regulator</fullName>
    </submittedName>
</protein>
<evidence type="ECO:0000259" key="5">
    <source>
        <dbReference type="PROSITE" id="PS50937"/>
    </source>
</evidence>
<keyword evidence="2" id="KW-0805">Transcription regulation</keyword>
<proteinExistence type="predicted"/>
<dbReference type="InterPro" id="IPR011256">
    <property type="entry name" value="Reg_factor_effector_dom_sf"/>
</dbReference>
<dbReference type="RefSeq" id="WP_021952555.1">
    <property type="nucleotide sequence ID" value="NZ_JACOOZ010000009.1"/>
</dbReference>
<evidence type="ECO:0000256" key="2">
    <source>
        <dbReference type="ARBA" id="ARBA00023015"/>
    </source>
</evidence>
<comment type="caution">
    <text evidence="6">The sequence shown here is derived from an EMBL/GenBank/DDBJ whole genome shotgun (WGS) entry which is preliminary data.</text>
</comment>
<dbReference type="CDD" id="cd00592">
    <property type="entry name" value="HTH_MerR-like"/>
    <property type="match status" value="1"/>
</dbReference>
<sequence>MKRKKTFNIGELSRLFNVSTDSIRYYEKIGILNPLRNQENNYRVYTLSDIRQLTMIRELLGLDFSTERIKEFDKNQNVETTKTLLTEELNIVNQNIVELFEKRISIEARIKSLEENMNHTDLENIRLKNFEERHCVMISESNLDDDDVDYYLVKYMQSHKNKVDTIGACDCYVLDTSKVNDEDNSYITKGVFFYSDTLLYNSNYSLPAGKYLSIFYKGSSTRTKQGVDKLIAYAKEHHLKITGDPIEFCHIDDYETSIEEECLTEIQLPVK</sequence>
<dbReference type="InterPro" id="IPR047057">
    <property type="entry name" value="MerR_fam"/>
</dbReference>
<feature type="domain" description="HTH merR-type" evidence="5">
    <location>
        <begin position="6"/>
        <end position="75"/>
    </location>
</feature>
<keyword evidence="1" id="KW-0678">Repressor</keyword>
<evidence type="ECO:0000256" key="3">
    <source>
        <dbReference type="ARBA" id="ARBA00023125"/>
    </source>
</evidence>
<dbReference type="Gene3D" id="3.20.80.10">
    <property type="entry name" value="Regulatory factor, effector binding domain"/>
    <property type="match status" value="1"/>
</dbReference>
<evidence type="ECO:0000256" key="4">
    <source>
        <dbReference type="ARBA" id="ARBA00023163"/>
    </source>
</evidence>
<dbReference type="Pfam" id="PF06445">
    <property type="entry name" value="GyrI-like"/>
    <property type="match status" value="1"/>
</dbReference>
<dbReference type="InterPro" id="IPR000551">
    <property type="entry name" value="MerR-type_HTH_dom"/>
</dbReference>
<dbReference type="Pfam" id="PF13411">
    <property type="entry name" value="MerR_1"/>
    <property type="match status" value="1"/>
</dbReference>
<dbReference type="PANTHER" id="PTHR30204">
    <property type="entry name" value="REDOX-CYCLING DRUG-SENSING TRANSCRIPTIONAL ACTIVATOR SOXR"/>
    <property type="match status" value="1"/>
</dbReference>
<keyword evidence="7" id="KW-1185">Reference proteome</keyword>
<evidence type="ECO:0000313" key="6">
    <source>
        <dbReference type="EMBL" id="MBC5668642.1"/>
    </source>
</evidence>
<keyword evidence="3" id="KW-0238">DNA-binding</keyword>
<dbReference type="PROSITE" id="PS50937">
    <property type="entry name" value="HTH_MERR_2"/>
    <property type="match status" value="1"/>
</dbReference>
<dbReference type="EMBL" id="JACOOZ010000009">
    <property type="protein sequence ID" value="MBC5668642.1"/>
    <property type="molecule type" value="Genomic_DNA"/>
</dbReference>
<organism evidence="6 7">
    <name type="scientific">Eubacterium segne</name>
    <dbReference type="NCBI Taxonomy" id="2763045"/>
    <lineage>
        <taxon>Bacteria</taxon>
        <taxon>Bacillati</taxon>
        <taxon>Bacillota</taxon>
        <taxon>Clostridia</taxon>
        <taxon>Eubacteriales</taxon>
        <taxon>Eubacteriaceae</taxon>
        <taxon>Eubacterium</taxon>
    </lineage>
</organism>
<reference evidence="6 7" key="1">
    <citation type="submission" date="2020-08" db="EMBL/GenBank/DDBJ databases">
        <title>Genome public.</title>
        <authorList>
            <person name="Liu C."/>
            <person name="Sun Q."/>
        </authorList>
    </citation>
    <scope>NUCLEOTIDE SEQUENCE [LARGE SCALE GENOMIC DNA]</scope>
    <source>
        <strain evidence="6 7">BX4</strain>
    </source>
</reference>
<evidence type="ECO:0000313" key="7">
    <source>
        <dbReference type="Proteomes" id="UP000597877"/>
    </source>
</evidence>
<dbReference type="SUPFAM" id="SSF55136">
    <property type="entry name" value="Probable bacterial effector-binding domain"/>
    <property type="match status" value="1"/>
</dbReference>
<dbReference type="SUPFAM" id="SSF46955">
    <property type="entry name" value="Putative DNA-binding domain"/>
    <property type="match status" value="1"/>
</dbReference>
<dbReference type="Gene3D" id="1.10.1660.10">
    <property type="match status" value="1"/>
</dbReference>